<feature type="transmembrane region" description="Helical" evidence="1">
    <location>
        <begin position="20"/>
        <end position="43"/>
    </location>
</feature>
<dbReference type="Proteomes" id="UP000789901">
    <property type="component" value="Unassembled WGS sequence"/>
</dbReference>
<evidence type="ECO:0000313" key="2">
    <source>
        <dbReference type="EMBL" id="CAG8814134.1"/>
    </source>
</evidence>
<feature type="transmembrane region" description="Helical" evidence="1">
    <location>
        <begin position="49"/>
        <end position="73"/>
    </location>
</feature>
<keyword evidence="1" id="KW-0812">Transmembrane</keyword>
<keyword evidence="1" id="KW-1133">Transmembrane helix</keyword>
<evidence type="ECO:0000256" key="1">
    <source>
        <dbReference type="SAM" id="Phobius"/>
    </source>
</evidence>
<gene>
    <name evidence="2" type="ORF">GMARGA_LOCUS25969</name>
</gene>
<proteinExistence type="predicted"/>
<evidence type="ECO:0000313" key="3">
    <source>
        <dbReference type="Proteomes" id="UP000789901"/>
    </source>
</evidence>
<keyword evidence="1" id="KW-0472">Membrane</keyword>
<comment type="caution">
    <text evidence="2">The sequence shown here is derived from an EMBL/GenBank/DDBJ whole genome shotgun (WGS) entry which is preliminary data.</text>
</comment>
<protein>
    <submittedName>
        <fullName evidence="2">9021_t:CDS:1</fullName>
    </submittedName>
</protein>
<name>A0ABN7W4K0_GIGMA</name>
<accession>A0ABN7W4K0</accession>
<dbReference type="EMBL" id="CAJVQB010029505">
    <property type="protein sequence ID" value="CAG8814134.1"/>
    <property type="molecule type" value="Genomic_DNA"/>
</dbReference>
<sequence>QQTLVSDVGSGLFGILKSGLVSFVVKVVVDGIVVVSVGNVLVVVVYGKFVIVVVSVLSSLFGNEIGVGLFFIFKNAINNKE</sequence>
<organism evidence="2 3">
    <name type="scientific">Gigaspora margarita</name>
    <dbReference type="NCBI Taxonomy" id="4874"/>
    <lineage>
        <taxon>Eukaryota</taxon>
        <taxon>Fungi</taxon>
        <taxon>Fungi incertae sedis</taxon>
        <taxon>Mucoromycota</taxon>
        <taxon>Glomeromycotina</taxon>
        <taxon>Glomeromycetes</taxon>
        <taxon>Diversisporales</taxon>
        <taxon>Gigasporaceae</taxon>
        <taxon>Gigaspora</taxon>
    </lineage>
</organism>
<keyword evidence="3" id="KW-1185">Reference proteome</keyword>
<feature type="non-terminal residue" evidence="2">
    <location>
        <position position="1"/>
    </location>
</feature>
<reference evidence="2 3" key="1">
    <citation type="submission" date="2021-06" db="EMBL/GenBank/DDBJ databases">
        <authorList>
            <person name="Kallberg Y."/>
            <person name="Tangrot J."/>
            <person name="Rosling A."/>
        </authorList>
    </citation>
    <scope>NUCLEOTIDE SEQUENCE [LARGE SCALE GENOMIC DNA]</scope>
    <source>
        <strain evidence="2 3">120-4 pot B 10/14</strain>
    </source>
</reference>